<proteinExistence type="predicted"/>
<evidence type="ECO:0000313" key="2">
    <source>
        <dbReference type="EMBL" id="WXG71613.1"/>
    </source>
</evidence>
<evidence type="ECO:0000256" key="1">
    <source>
        <dbReference type="SAM" id="SignalP"/>
    </source>
</evidence>
<evidence type="ECO:0008006" key="4">
    <source>
        <dbReference type="Google" id="ProtNLM"/>
    </source>
</evidence>
<dbReference type="Proteomes" id="UP001432000">
    <property type="component" value="Chromosome"/>
</dbReference>
<keyword evidence="3" id="KW-1185">Reference proteome</keyword>
<protein>
    <recommendedName>
        <fullName evidence="4">EfeO-type cupredoxin-like domain-containing protein</fullName>
    </recommendedName>
</protein>
<dbReference type="Gene3D" id="2.60.40.420">
    <property type="entry name" value="Cupredoxins - blue copper proteins"/>
    <property type="match status" value="1"/>
</dbReference>
<gene>
    <name evidence="2" type="ORF">WDS16_09100</name>
</gene>
<evidence type="ECO:0000313" key="3">
    <source>
        <dbReference type="Proteomes" id="UP001432000"/>
    </source>
</evidence>
<keyword evidence="1" id="KW-0732">Signal</keyword>
<dbReference type="RefSeq" id="WP_338893310.1">
    <property type="nucleotide sequence ID" value="NZ_CP147846.1"/>
</dbReference>
<dbReference type="InterPro" id="IPR008972">
    <property type="entry name" value="Cupredoxin"/>
</dbReference>
<dbReference type="PROSITE" id="PS51257">
    <property type="entry name" value="PROKAR_LIPOPROTEIN"/>
    <property type="match status" value="1"/>
</dbReference>
<reference evidence="2 3" key="1">
    <citation type="submission" date="2024-03" db="EMBL/GenBank/DDBJ databases">
        <title>Natural products discovery in diverse microorganisms through a two-stage MS feature dereplication strategy.</title>
        <authorList>
            <person name="Zhang R."/>
        </authorList>
    </citation>
    <scope>NUCLEOTIDE SEQUENCE [LARGE SCALE GENOMIC DNA]</scope>
    <source>
        <strain evidence="2 3">18930</strain>
    </source>
</reference>
<name>A0ABZ2PQX5_9NOCA</name>
<accession>A0ABZ2PQX5</accession>
<dbReference type="SUPFAM" id="SSF49503">
    <property type="entry name" value="Cupredoxins"/>
    <property type="match status" value="1"/>
</dbReference>
<organism evidence="2 3">
    <name type="scientific">Rhodococcus sovatensis</name>
    <dbReference type="NCBI Taxonomy" id="1805840"/>
    <lineage>
        <taxon>Bacteria</taxon>
        <taxon>Bacillati</taxon>
        <taxon>Actinomycetota</taxon>
        <taxon>Actinomycetes</taxon>
        <taxon>Mycobacteriales</taxon>
        <taxon>Nocardiaceae</taxon>
        <taxon>Rhodococcus</taxon>
    </lineage>
</organism>
<feature type="chain" id="PRO_5047078664" description="EfeO-type cupredoxin-like domain-containing protein" evidence="1">
    <location>
        <begin position="30"/>
        <end position="144"/>
    </location>
</feature>
<feature type="signal peptide" evidence="1">
    <location>
        <begin position="1"/>
        <end position="29"/>
    </location>
</feature>
<dbReference type="EMBL" id="CP147846">
    <property type="protein sequence ID" value="WXG71613.1"/>
    <property type="molecule type" value="Genomic_DNA"/>
</dbReference>
<sequence length="144" mass="14772">MKSRSKVAALSVTLSAAMLCVTLACSTDAKPEAQQSIESSAPQGAAASSVAEEESDALSIDVQISGGSVTPTNERIEAVVGETITVRIDSDVADELHVHSVPDHSFAVEAAAGQSFEFVVDVPGTVALELHDAGKTVATLLVRP</sequence>